<dbReference type="Gene3D" id="1.10.10.10">
    <property type="entry name" value="Winged helix-like DNA-binding domain superfamily/Winged helix DNA-binding domain"/>
    <property type="match status" value="1"/>
</dbReference>
<reference evidence="6 7" key="1">
    <citation type="submission" date="2016-10" db="EMBL/GenBank/DDBJ databases">
        <authorList>
            <person name="de Groot N.N."/>
        </authorList>
    </citation>
    <scope>NUCLEOTIDE SEQUENCE [LARGE SCALE GENOMIC DNA]</scope>
    <source>
        <strain evidence="6 7">DSM 8423</strain>
    </source>
</reference>
<comment type="similarity">
    <text evidence="1">Belongs to the LysR transcriptional regulatory family.</text>
</comment>
<dbReference type="SUPFAM" id="SSF53850">
    <property type="entry name" value="Periplasmic binding protein-like II"/>
    <property type="match status" value="1"/>
</dbReference>
<dbReference type="PANTHER" id="PTHR30346">
    <property type="entry name" value="TRANSCRIPTIONAL DUAL REGULATOR HCAR-RELATED"/>
    <property type="match status" value="1"/>
</dbReference>
<dbReference type="PROSITE" id="PS50931">
    <property type="entry name" value="HTH_LYSR"/>
    <property type="match status" value="1"/>
</dbReference>
<dbReference type="GO" id="GO:0032993">
    <property type="term" value="C:protein-DNA complex"/>
    <property type="evidence" value="ECO:0007669"/>
    <property type="project" value="TreeGrafter"/>
</dbReference>
<organism evidence="6 7">
    <name type="scientific">Syntrophus gentianae</name>
    <dbReference type="NCBI Taxonomy" id="43775"/>
    <lineage>
        <taxon>Bacteria</taxon>
        <taxon>Pseudomonadati</taxon>
        <taxon>Thermodesulfobacteriota</taxon>
        <taxon>Syntrophia</taxon>
        <taxon>Syntrophales</taxon>
        <taxon>Syntrophaceae</taxon>
        <taxon>Syntrophus</taxon>
    </lineage>
</organism>
<keyword evidence="7" id="KW-1185">Reference proteome</keyword>
<accession>A0A1H7ZD09</accession>
<dbReference type="Pfam" id="PF03466">
    <property type="entry name" value="LysR_substrate"/>
    <property type="match status" value="1"/>
</dbReference>
<evidence type="ECO:0000256" key="4">
    <source>
        <dbReference type="ARBA" id="ARBA00023163"/>
    </source>
</evidence>
<dbReference type="Gene3D" id="3.40.190.10">
    <property type="entry name" value="Periplasmic binding protein-like II"/>
    <property type="match status" value="2"/>
</dbReference>
<keyword evidence="4" id="KW-0804">Transcription</keyword>
<evidence type="ECO:0000259" key="5">
    <source>
        <dbReference type="PROSITE" id="PS50931"/>
    </source>
</evidence>
<evidence type="ECO:0000256" key="3">
    <source>
        <dbReference type="ARBA" id="ARBA00023125"/>
    </source>
</evidence>
<keyword evidence="3 6" id="KW-0238">DNA-binding</keyword>
<sequence>MLYQVTMELRHIRYFVAAAEELNISRASRRLNVSQPAMSRLIHDLEEELAAVLFVRERFGLRLTPAGKKFLEYANQIIDLHNEAVRVVRNISGSGDSLDIGFVRLSISSFLGAALRKFREANPGIAVKIYELDLADQVRALRRKQIDVALFDNPRDLELDEFDKTVLFELPLVAVIPETHPLVGRQEVSLTELAKDDFIGFSEERFPGRTQAIVNACWVAAGFKPDMHYKANSLDEVLAMVGSGAGVCLLPTDVSGMPHSGVSFIALQEKVEPIKFIAVWRHNVNRLIINSLLEHIKLQSS</sequence>
<dbReference type="CDD" id="cd08414">
    <property type="entry name" value="PBP2_LTTR_aromatics_like"/>
    <property type="match status" value="1"/>
</dbReference>
<dbReference type="InterPro" id="IPR036390">
    <property type="entry name" value="WH_DNA-bd_sf"/>
</dbReference>
<evidence type="ECO:0000256" key="2">
    <source>
        <dbReference type="ARBA" id="ARBA00023015"/>
    </source>
</evidence>
<dbReference type="GO" id="GO:0003700">
    <property type="term" value="F:DNA-binding transcription factor activity"/>
    <property type="evidence" value="ECO:0007669"/>
    <property type="project" value="InterPro"/>
</dbReference>
<name>A0A1H7ZD09_9BACT</name>
<feature type="domain" description="HTH lysR-type" evidence="5">
    <location>
        <begin position="7"/>
        <end position="64"/>
    </location>
</feature>
<dbReference type="STRING" id="43775.SAMN04489760_12231"/>
<evidence type="ECO:0000313" key="6">
    <source>
        <dbReference type="EMBL" id="SEM56165.1"/>
    </source>
</evidence>
<dbReference type="InterPro" id="IPR005119">
    <property type="entry name" value="LysR_subst-bd"/>
</dbReference>
<gene>
    <name evidence="6" type="ORF">SAMN04489760_12231</name>
</gene>
<protein>
    <submittedName>
        <fullName evidence="6">DNA-binding transcriptional regulator, LysR family</fullName>
    </submittedName>
</protein>
<keyword evidence="2" id="KW-0805">Transcription regulation</keyword>
<dbReference type="FunFam" id="1.10.10.10:FF:000001">
    <property type="entry name" value="LysR family transcriptional regulator"/>
    <property type="match status" value="1"/>
</dbReference>
<dbReference type="SUPFAM" id="SSF46785">
    <property type="entry name" value="Winged helix' DNA-binding domain"/>
    <property type="match status" value="1"/>
</dbReference>
<dbReference type="GO" id="GO:0003677">
    <property type="term" value="F:DNA binding"/>
    <property type="evidence" value="ECO:0007669"/>
    <property type="project" value="UniProtKB-KW"/>
</dbReference>
<dbReference type="EMBL" id="FOBS01000022">
    <property type="protein sequence ID" value="SEM56165.1"/>
    <property type="molecule type" value="Genomic_DNA"/>
</dbReference>
<dbReference type="InterPro" id="IPR036388">
    <property type="entry name" value="WH-like_DNA-bd_sf"/>
</dbReference>
<evidence type="ECO:0000313" key="7">
    <source>
        <dbReference type="Proteomes" id="UP000198744"/>
    </source>
</evidence>
<dbReference type="AlphaFoldDB" id="A0A1H7ZD09"/>
<dbReference type="Proteomes" id="UP000198744">
    <property type="component" value="Unassembled WGS sequence"/>
</dbReference>
<dbReference type="PRINTS" id="PR00039">
    <property type="entry name" value="HTHLYSR"/>
</dbReference>
<evidence type="ECO:0000256" key="1">
    <source>
        <dbReference type="ARBA" id="ARBA00009437"/>
    </source>
</evidence>
<dbReference type="PANTHER" id="PTHR30346:SF0">
    <property type="entry name" value="HCA OPERON TRANSCRIPTIONAL ACTIVATOR HCAR"/>
    <property type="match status" value="1"/>
</dbReference>
<dbReference type="InterPro" id="IPR000847">
    <property type="entry name" value="LysR_HTH_N"/>
</dbReference>
<proteinExistence type="inferred from homology"/>
<dbReference type="Pfam" id="PF00126">
    <property type="entry name" value="HTH_1"/>
    <property type="match status" value="1"/>
</dbReference>